<feature type="compositionally biased region" description="Polar residues" evidence="1">
    <location>
        <begin position="39"/>
        <end position="51"/>
    </location>
</feature>
<evidence type="ECO:0000256" key="1">
    <source>
        <dbReference type="SAM" id="MobiDB-lite"/>
    </source>
</evidence>
<feature type="region of interest" description="Disordered" evidence="1">
    <location>
        <begin position="19"/>
        <end position="75"/>
    </location>
</feature>
<accession>A0A4Y8CUA9</accession>
<organism evidence="2 3">
    <name type="scientific">Botryotinia calthae</name>
    <dbReference type="NCBI Taxonomy" id="38488"/>
    <lineage>
        <taxon>Eukaryota</taxon>
        <taxon>Fungi</taxon>
        <taxon>Dikarya</taxon>
        <taxon>Ascomycota</taxon>
        <taxon>Pezizomycotina</taxon>
        <taxon>Leotiomycetes</taxon>
        <taxon>Helotiales</taxon>
        <taxon>Sclerotiniaceae</taxon>
        <taxon>Botryotinia</taxon>
    </lineage>
</organism>
<sequence>MEPPRDEPLKVLLHAEKGTISDNAEAPKGNGHHNLLDNEIQTSPGESQSPFQDLFDNKGPVHQNNVCSLEDRQVG</sequence>
<reference evidence="2 3" key="1">
    <citation type="submission" date="2017-11" db="EMBL/GenBank/DDBJ databases">
        <title>Comparative genomics of Botrytis spp.</title>
        <authorList>
            <person name="Valero-Jimenez C.A."/>
            <person name="Tapia P."/>
            <person name="Veloso J."/>
            <person name="Silva-Moreno E."/>
            <person name="Staats M."/>
            <person name="Valdes J.H."/>
            <person name="Van Kan J.A.L."/>
        </authorList>
    </citation>
    <scope>NUCLEOTIDE SEQUENCE [LARGE SCALE GENOMIC DNA]</scope>
    <source>
        <strain evidence="2 3">MUCL2830</strain>
    </source>
</reference>
<name>A0A4Y8CUA9_9HELO</name>
<evidence type="ECO:0000313" key="3">
    <source>
        <dbReference type="Proteomes" id="UP000297299"/>
    </source>
</evidence>
<evidence type="ECO:0000313" key="2">
    <source>
        <dbReference type="EMBL" id="TEY43674.1"/>
    </source>
</evidence>
<dbReference type="EMBL" id="PHWZ01000363">
    <property type="protein sequence ID" value="TEY43674.1"/>
    <property type="molecule type" value="Genomic_DNA"/>
</dbReference>
<dbReference type="Proteomes" id="UP000297299">
    <property type="component" value="Unassembled WGS sequence"/>
</dbReference>
<dbReference type="AlphaFoldDB" id="A0A4Y8CUA9"/>
<keyword evidence="3" id="KW-1185">Reference proteome</keyword>
<gene>
    <name evidence="2" type="ORF">BOTCAL_0364g00080</name>
</gene>
<comment type="caution">
    <text evidence="2">The sequence shown here is derived from an EMBL/GenBank/DDBJ whole genome shotgun (WGS) entry which is preliminary data.</text>
</comment>
<protein>
    <submittedName>
        <fullName evidence="2">Uncharacterized protein</fullName>
    </submittedName>
</protein>
<proteinExistence type="predicted"/>